<protein>
    <submittedName>
        <fullName evidence="1">Uncharacterized protein</fullName>
    </submittedName>
</protein>
<comment type="caution">
    <text evidence="1">The sequence shown here is derived from an EMBL/GenBank/DDBJ whole genome shotgun (WGS) entry which is preliminary data.</text>
</comment>
<accession>A0ABU6WAB8</accession>
<dbReference type="Proteomes" id="UP001341840">
    <property type="component" value="Unassembled WGS sequence"/>
</dbReference>
<name>A0ABU6WAB8_9FABA</name>
<proteinExistence type="predicted"/>
<dbReference type="EMBL" id="JASCZI010181380">
    <property type="protein sequence ID" value="MED6182767.1"/>
    <property type="molecule type" value="Genomic_DNA"/>
</dbReference>
<keyword evidence="2" id="KW-1185">Reference proteome</keyword>
<evidence type="ECO:0000313" key="2">
    <source>
        <dbReference type="Proteomes" id="UP001341840"/>
    </source>
</evidence>
<gene>
    <name evidence="1" type="ORF">PIB30_031769</name>
</gene>
<organism evidence="1 2">
    <name type="scientific">Stylosanthes scabra</name>
    <dbReference type="NCBI Taxonomy" id="79078"/>
    <lineage>
        <taxon>Eukaryota</taxon>
        <taxon>Viridiplantae</taxon>
        <taxon>Streptophyta</taxon>
        <taxon>Embryophyta</taxon>
        <taxon>Tracheophyta</taxon>
        <taxon>Spermatophyta</taxon>
        <taxon>Magnoliopsida</taxon>
        <taxon>eudicotyledons</taxon>
        <taxon>Gunneridae</taxon>
        <taxon>Pentapetalae</taxon>
        <taxon>rosids</taxon>
        <taxon>fabids</taxon>
        <taxon>Fabales</taxon>
        <taxon>Fabaceae</taxon>
        <taxon>Papilionoideae</taxon>
        <taxon>50 kb inversion clade</taxon>
        <taxon>dalbergioids sensu lato</taxon>
        <taxon>Dalbergieae</taxon>
        <taxon>Pterocarpus clade</taxon>
        <taxon>Stylosanthes</taxon>
    </lineage>
</organism>
<reference evidence="1 2" key="1">
    <citation type="journal article" date="2023" name="Plants (Basel)">
        <title>Bridging the Gap: Combining Genomics and Transcriptomics Approaches to Understand Stylosanthes scabra, an Orphan Legume from the Brazilian Caatinga.</title>
        <authorList>
            <person name="Ferreira-Neto J.R.C."/>
            <person name="da Silva M.D."/>
            <person name="Binneck E."/>
            <person name="de Melo N.F."/>
            <person name="da Silva R.H."/>
            <person name="de Melo A.L.T.M."/>
            <person name="Pandolfi V."/>
            <person name="Bustamante F.O."/>
            <person name="Brasileiro-Vidal A.C."/>
            <person name="Benko-Iseppon A.M."/>
        </authorList>
    </citation>
    <scope>NUCLEOTIDE SEQUENCE [LARGE SCALE GENOMIC DNA]</scope>
    <source>
        <tissue evidence="1">Leaves</tissue>
    </source>
</reference>
<sequence>MGNNMNPNFLLTMNKTMVLIVHGSGNIESECELRGRRHLVRQRQQSLEEPLVATAVSGTVGGLDSLRLMT</sequence>
<evidence type="ECO:0000313" key="1">
    <source>
        <dbReference type="EMBL" id="MED6182767.1"/>
    </source>
</evidence>